<evidence type="ECO:0008006" key="3">
    <source>
        <dbReference type="Google" id="ProtNLM"/>
    </source>
</evidence>
<evidence type="ECO:0000313" key="2">
    <source>
        <dbReference type="Proteomes" id="UP001189429"/>
    </source>
</evidence>
<sequence>MSFDRCCWRKLEANCSNNSSHPFLLYLLAMAAGFREQAVLEVAMRAQDEWRTFSVAERDEGCQKWKVEVAIPGVTGAFYVNNDALEEFEGRIVATGNPPIDLMTYQGRAAYESIPAFFSRNLNKANASTAFDSLLFKGETPLAAASRCHEVFLERNPIHQDDQTPCFQSLSAFLRRPDLNYQILIKTYIRENRAAAEEALRPFVNWGIYDQGGPITGLDFHGGGAPLLWKQLFSERVPLTLRNAVDLAGEIAVDREEQESIAEEDVEALRACMGGRSEEDEEDAD</sequence>
<keyword evidence="2" id="KW-1185">Reference proteome</keyword>
<name>A0ABN9QBY3_9DINO</name>
<dbReference type="Proteomes" id="UP001189429">
    <property type="component" value="Unassembled WGS sequence"/>
</dbReference>
<protein>
    <recommendedName>
        <fullName evidence="3">Selenoprotein O</fullName>
    </recommendedName>
</protein>
<evidence type="ECO:0000313" key="1">
    <source>
        <dbReference type="EMBL" id="CAK0802155.1"/>
    </source>
</evidence>
<organism evidence="1 2">
    <name type="scientific">Prorocentrum cordatum</name>
    <dbReference type="NCBI Taxonomy" id="2364126"/>
    <lineage>
        <taxon>Eukaryota</taxon>
        <taxon>Sar</taxon>
        <taxon>Alveolata</taxon>
        <taxon>Dinophyceae</taxon>
        <taxon>Prorocentrales</taxon>
        <taxon>Prorocentraceae</taxon>
        <taxon>Prorocentrum</taxon>
    </lineage>
</organism>
<proteinExistence type="predicted"/>
<reference evidence="1" key="1">
    <citation type="submission" date="2023-10" db="EMBL/GenBank/DDBJ databases">
        <authorList>
            <person name="Chen Y."/>
            <person name="Shah S."/>
            <person name="Dougan E. K."/>
            <person name="Thang M."/>
            <person name="Chan C."/>
        </authorList>
    </citation>
    <scope>NUCLEOTIDE SEQUENCE [LARGE SCALE GENOMIC DNA]</scope>
</reference>
<comment type="caution">
    <text evidence="1">The sequence shown here is derived from an EMBL/GenBank/DDBJ whole genome shotgun (WGS) entry which is preliminary data.</text>
</comment>
<gene>
    <name evidence="1" type="ORF">PCOR1329_LOCUS9763</name>
</gene>
<accession>A0ABN9QBY3</accession>
<dbReference type="EMBL" id="CAUYUJ010002740">
    <property type="protein sequence ID" value="CAK0802155.1"/>
    <property type="molecule type" value="Genomic_DNA"/>
</dbReference>